<evidence type="ECO:0000256" key="1">
    <source>
        <dbReference type="ARBA" id="ARBA00004131"/>
    </source>
</evidence>
<evidence type="ECO:0000256" key="7">
    <source>
        <dbReference type="ARBA" id="ARBA00022848"/>
    </source>
</evidence>
<comment type="catalytic activity">
    <reaction evidence="26">
        <text>hexadecanoate + NADH + 2 H(+) = hexadecanal + NAD(+) + H2O</text>
        <dbReference type="Rhea" id="RHEA:33739"/>
        <dbReference type="ChEBI" id="CHEBI:7896"/>
        <dbReference type="ChEBI" id="CHEBI:15377"/>
        <dbReference type="ChEBI" id="CHEBI:15378"/>
        <dbReference type="ChEBI" id="CHEBI:17600"/>
        <dbReference type="ChEBI" id="CHEBI:57540"/>
        <dbReference type="ChEBI" id="CHEBI:57945"/>
    </reaction>
</comment>
<keyword evidence="10" id="KW-0520">NAD</keyword>
<dbReference type="AlphaFoldDB" id="A0A5E4ARH2"/>
<evidence type="ECO:0000256" key="27">
    <source>
        <dbReference type="SAM" id="Phobius"/>
    </source>
</evidence>
<keyword evidence="6" id="KW-0276">Fatty acid metabolism</keyword>
<evidence type="ECO:0000256" key="19">
    <source>
        <dbReference type="ARBA" id="ARBA00047959"/>
    </source>
</evidence>
<dbReference type="FunFam" id="3.40.309.10:FF:000034">
    <property type="entry name" value="Aldehyde dehydrogenase, dimeric NADP-preferring"/>
    <property type="match status" value="1"/>
</dbReference>
<feature type="transmembrane region" description="Helical" evidence="27">
    <location>
        <begin position="137"/>
        <end position="153"/>
    </location>
</feature>
<keyword evidence="6" id="KW-0443">Lipid metabolism</keyword>
<keyword evidence="30" id="KW-1185">Reference proteome</keyword>
<dbReference type="PANTHER" id="PTHR43570:SF9">
    <property type="entry name" value="ALDEHYDE DEHYDROGENASE FAMILY 3 MEMBER A2"/>
    <property type="match status" value="1"/>
</dbReference>
<evidence type="ECO:0000256" key="24">
    <source>
        <dbReference type="ARBA" id="ARBA00048895"/>
    </source>
</evidence>
<evidence type="ECO:0000256" key="26">
    <source>
        <dbReference type="ARBA" id="ARBA00049148"/>
    </source>
</evidence>
<dbReference type="EC" id="1.2.1.3" evidence="12"/>
<keyword evidence="5" id="KW-0256">Endoplasmic reticulum</keyword>
<evidence type="ECO:0000256" key="17">
    <source>
        <dbReference type="ARBA" id="ARBA00047531"/>
    </source>
</evidence>
<comment type="similarity">
    <text evidence="3">Belongs to the aldehyde dehydrogenase family.</text>
</comment>
<comment type="catalytic activity">
    <reaction evidence="23">
        <text>(2E)-hexadecenal + NAD(+) + H2O = (E)-hexadec-2-enoate + NADH + 2 H(+)</text>
        <dbReference type="Rhea" id="RHEA:36135"/>
        <dbReference type="ChEBI" id="CHEBI:15377"/>
        <dbReference type="ChEBI" id="CHEBI:15378"/>
        <dbReference type="ChEBI" id="CHEBI:17585"/>
        <dbReference type="ChEBI" id="CHEBI:57540"/>
        <dbReference type="ChEBI" id="CHEBI:57945"/>
        <dbReference type="ChEBI" id="CHEBI:72745"/>
    </reaction>
</comment>
<dbReference type="InterPro" id="IPR016162">
    <property type="entry name" value="Ald_DH_N"/>
</dbReference>
<evidence type="ECO:0000256" key="4">
    <source>
        <dbReference type="ARBA" id="ARBA00022692"/>
    </source>
</evidence>
<dbReference type="EC" id="1.2.1.94" evidence="13"/>
<evidence type="ECO:0000256" key="9">
    <source>
        <dbReference type="ARBA" id="ARBA00023002"/>
    </source>
</evidence>
<comment type="catalytic activity">
    <reaction evidence="21">
        <text>22-oxodocosanoate + NAD(+) + H2O = docosanedioate + NADH + 2 H(+)</text>
        <dbReference type="Rhea" id="RHEA:39015"/>
        <dbReference type="ChEBI" id="CHEBI:15377"/>
        <dbReference type="ChEBI" id="CHEBI:15378"/>
        <dbReference type="ChEBI" id="CHEBI:57540"/>
        <dbReference type="ChEBI" id="CHEBI:57945"/>
        <dbReference type="ChEBI" id="CHEBI:76298"/>
        <dbReference type="ChEBI" id="CHEBI:76299"/>
    </reaction>
</comment>
<evidence type="ECO:0000256" key="3">
    <source>
        <dbReference type="ARBA" id="ARBA00009986"/>
    </source>
</evidence>
<dbReference type="Gene3D" id="3.40.309.10">
    <property type="entry name" value="Aldehyde Dehydrogenase, Chain A, domain 2"/>
    <property type="match status" value="1"/>
</dbReference>
<organism evidence="29 30">
    <name type="scientific">Marmota monax</name>
    <name type="common">Woodchuck</name>
    <dbReference type="NCBI Taxonomy" id="9995"/>
    <lineage>
        <taxon>Eukaryota</taxon>
        <taxon>Metazoa</taxon>
        <taxon>Chordata</taxon>
        <taxon>Craniata</taxon>
        <taxon>Vertebrata</taxon>
        <taxon>Euteleostomi</taxon>
        <taxon>Mammalia</taxon>
        <taxon>Eutheria</taxon>
        <taxon>Euarchontoglires</taxon>
        <taxon>Glires</taxon>
        <taxon>Rodentia</taxon>
        <taxon>Sciuromorpha</taxon>
        <taxon>Sciuridae</taxon>
        <taxon>Xerinae</taxon>
        <taxon>Marmotini</taxon>
        <taxon>Marmota</taxon>
    </lineage>
</organism>
<evidence type="ECO:0000313" key="30">
    <source>
        <dbReference type="Proteomes" id="UP000335636"/>
    </source>
</evidence>
<evidence type="ECO:0000256" key="12">
    <source>
        <dbReference type="ARBA" id="ARBA00024226"/>
    </source>
</evidence>
<dbReference type="InterPro" id="IPR016163">
    <property type="entry name" value="Ald_DH_C"/>
</dbReference>
<comment type="catalytic activity">
    <reaction evidence="25">
        <text>decanal + NAD(+) + H2O = decanoate + NADH + 2 H(+)</text>
        <dbReference type="Rhea" id="RHEA:44104"/>
        <dbReference type="ChEBI" id="CHEBI:15377"/>
        <dbReference type="ChEBI" id="CHEBI:15378"/>
        <dbReference type="ChEBI" id="CHEBI:27689"/>
        <dbReference type="ChEBI" id="CHEBI:31457"/>
        <dbReference type="ChEBI" id="CHEBI:57540"/>
        <dbReference type="ChEBI" id="CHEBI:57945"/>
    </reaction>
</comment>
<evidence type="ECO:0000256" key="18">
    <source>
        <dbReference type="ARBA" id="ARBA00047920"/>
    </source>
</evidence>
<evidence type="ECO:0000256" key="25">
    <source>
        <dbReference type="ARBA" id="ARBA00048972"/>
    </source>
</evidence>
<evidence type="ECO:0000256" key="23">
    <source>
        <dbReference type="ARBA" id="ARBA00048826"/>
    </source>
</evidence>
<gene>
    <name evidence="29" type="ORF">MONAX_5E019072</name>
</gene>
<comment type="subcellular location">
    <subcellularLocation>
        <location evidence="1">Endoplasmic reticulum membrane</location>
        <topology evidence="1">Single-pass membrane protein</topology>
        <orientation evidence="1">Cytoplasmic side</orientation>
    </subcellularLocation>
    <subcellularLocation>
        <location evidence="2">Microsome membrane</location>
    </subcellularLocation>
</comment>
<dbReference type="GO" id="GO:0005789">
    <property type="term" value="C:endoplasmic reticulum membrane"/>
    <property type="evidence" value="ECO:0007669"/>
    <property type="project" value="UniProtKB-SubCell"/>
</dbReference>
<evidence type="ECO:0000256" key="5">
    <source>
        <dbReference type="ARBA" id="ARBA00022824"/>
    </source>
</evidence>
<comment type="catalytic activity">
    <reaction evidence="18">
        <text>(2E,6E)-farnesal + NAD(+) + H2O = (2E,6E)-farnesoate + NADH + 2 H(+)</text>
        <dbReference type="Rhea" id="RHEA:24216"/>
        <dbReference type="ChEBI" id="CHEBI:15377"/>
        <dbReference type="ChEBI" id="CHEBI:15378"/>
        <dbReference type="ChEBI" id="CHEBI:15894"/>
        <dbReference type="ChEBI" id="CHEBI:57540"/>
        <dbReference type="ChEBI" id="CHEBI:57945"/>
        <dbReference type="ChEBI" id="CHEBI:83276"/>
        <dbReference type="EC" id="1.2.1.94"/>
    </reaction>
</comment>
<evidence type="ECO:0000256" key="2">
    <source>
        <dbReference type="ARBA" id="ARBA00004524"/>
    </source>
</evidence>
<dbReference type="GO" id="GO:0004028">
    <property type="term" value="F:3-chloroallyl aldehyde dehydrogenase activity"/>
    <property type="evidence" value="ECO:0007669"/>
    <property type="project" value="TreeGrafter"/>
</dbReference>
<evidence type="ECO:0000256" key="20">
    <source>
        <dbReference type="ARBA" id="ARBA00048322"/>
    </source>
</evidence>
<evidence type="ECO:0000256" key="21">
    <source>
        <dbReference type="ARBA" id="ARBA00048607"/>
    </source>
</evidence>
<protein>
    <recommendedName>
        <fullName evidence="14">Aldehyde dehydrogenase family 3 member A2</fullName>
        <ecNumber evidence="12">1.2.1.3</ecNumber>
        <ecNumber evidence="13">1.2.1.94</ecNumber>
    </recommendedName>
    <alternativeName>
        <fullName evidence="15">Fatty aldehyde dehydrogenase</fullName>
    </alternativeName>
</protein>
<evidence type="ECO:0000256" key="22">
    <source>
        <dbReference type="ARBA" id="ARBA00048648"/>
    </source>
</evidence>
<sequence length="180" mass="20258">MQEEIFGPVLPIVPVKNADEAINFINEREKPLALYIFSHNNKLIKRMIDETSSGGVTGNDVIMHFTLNSLPFGGVGSSGMGAYHGKHSFDTFSHQRPCLLKSLKREGANKLRYPPNSQSKVDWAKFFVLKQFNKGKLGLLLLTFLGVVAAVVIKKYRAVLRRKALLICLVVHRLHWSNKQ</sequence>
<accession>A0A5E4ARH2</accession>
<evidence type="ECO:0000313" key="29">
    <source>
        <dbReference type="EMBL" id="VTJ59938.1"/>
    </source>
</evidence>
<evidence type="ECO:0000256" key="16">
    <source>
        <dbReference type="ARBA" id="ARBA00047498"/>
    </source>
</evidence>
<feature type="domain" description="Aldehyde dehydrogenase" evidence="28">
    <location>
        <begin position="1"/>
        <end position="94"/>
    </location>
</feature>
<dbReference type="SUPFAM" id="SSF53720">
    <property type="entry name" value="ALDH-like"/>
    <property type="match status" value="1"/>
</dbReference>
<dbReference type="GO" id="GO:0006631">
    <property type="term" value="P:fatty acid metabolic process"/>
    <property type="evidence" value="ECO:0007669"/>
    <property type="project" value="UniProtKB-KW"/>
</dbReference>
<dbReference type="GO" id="GO:0120553">
    <property type="term" value="F:farnesal dehydrogenase (NAD+) activity"/>
    <property type="evidence" value="ECO:0007669"/>
    <property type="project" value="UniProtKB-EC"/>
</dbReference>
<comment type="catalytic activity">
    <reaction evidence="16">
        <text>2,6,10,14-tetramethylpentadecanal + NAD(+) + H2O = 2,6,10,14-tetramethylpentadecanoate + NADH + 2 H(+)</text>
        <dbReference type="Rhea" id="RHEA:44016"/>
        <dbReference type="ChEBI" id="CHEBI:15377"/>
        <dbReference type="ChEBI" id="CHEBI:15378"/>
        <dbReference type="ChEBI" id="CHEBI:49189"/>
        <dbReference type="ChEBI" id="CHEBI:57540"/>
        <dbReference type="ChEBI" id="CHEBI:57945"/>
        <dbReference type="ChEBI" id="CHEBI:77268"/>
    </reaction>
</comment>
<reference evidence="29" key="1">
    <citation type="submission" date="2019-04" db="EMBL/GenBank/DDBJ databases">
        <authorList>
            <person name="Alioto T."/>
            <person name="Alioto T."/>
        </authorList>
    </citation>
    <scope>NUCLEOTIDE SEQUENCE [LARGE SCALE GENOMIC DNA]</scope>
</reference>
<comment type="catalytic activity">
    <reaction evidence="22">
        <text>octadecanal + NAD(+) + H2O = octadecanoate + NADH + 2 H(+)</text>
        <dbReference type="Rhea" id="RHEA:44020"/>
        <dbReference type="ChEBI" id="CHEBI:15377"/>
        <dbReference type="ChEBI" id="CHEBI:15378"/>
        <dbReference type="ChEBI" id="CHEBI:17034"/>
        <dbReference type="ChEBI" id="CHEBI:25629"/>
        <dbReference type="ChEBI" id="CHEBI:57540"/>
        <dbReference type="ChEBI" id="CHEBI:57945"/>
    </reaction>
</comment>
<dbReference type="InterPro" id="IPR016161">
    <property type="entry name" value="Ald_DH/histidinol_DH"/>
</dbReference>
<proteinExistence type="inferred from homology"/>
<dbReference type="InterPro" id="IPR012394">
    <property type="entry name" value="Aldehyde_DH_NAD(P)"/>
</dbReference>
<dbReference type="PANTHER" id="PTHR43570">
    <property type="entry name" value="ALDEHYDE DEHYDROGENASE"/>
    <property type="match status" value="1"/>
</dbReference>
<comment type="caution">
    <text evidence="29">The sequence shown here is derived from an EMBL/GenBank/DDBJ whole genome shotgun (WGS) entry which is preliminary data.</text>
</comment>
<evidence type="ECO:0000256" key="15">
    <source>
        <dbReference type="ARBA" id="ARBA00042336"/>
    </source>
</evidence>
<keyword evidence="4 27" id="KW-0812">Transmembrane</keyword>
<comment type="catalytic activity">
    <reaction evidence="17">
        <text>heptanal + NAD(+) + H2O = heptanoate + NADH + 2 H(+)</text>
        <dbReference type="Rhea" id="RHEA:44108"/>
        <dbReference type="ChEBI" id="CHEBI:15377"/>
        <dbReference type="ChEBI" id="CHEBI:15378"/>
        <dbReference type="ChEBI" id="CHEBI:32362"/>
        <dbReference type="ChEBI" id="CHEBI:34787"/>
        <dbReference type="ChEBI" id="CHEBI:57540"/>
        <dbReference type="ChEBI" id="CHEBI:57945"/>
    </reaction>
</comment>
<comment type="catalytic activity">
    <reaction evidence="24">
        <text>a fatty aldehyde + NAD(+) + H2O = a fatty acid + NADH + 2 H(+)</text>
        <dbReference type="Rhea" id="RHEA:49832"/>
        <dbReference type="ChEBI" id="CHEBI:15377"/>
        <dbReference type="ChEBI" id="CHEBI:15378"/>
        <dbReference type="ChEBI" id="CHEBI:28868"/>
        <dbReference type="ChEBI" id="CHEBI:35746"/>
        <dbReference type="ChEBI" id="CHEBI:57540"/>
        <dbReference type="ChEBI" id="CHEBI:57945"/>
    </reaction>
</comment>
<dbReference type="Proteomes" id="UP000335636">
    <property type="component" value="Unassembled WGS sequence"/>
</dbReference>
<dbReference type="Pfam" id="PF00171">
    <property type="entry name" value="Aldedh"/>
    <property type="match status" value="1"/>
</dbReference>
<evidence type="ECO:0000259" key="28">
    <source>
        <dbReference type="Pfam" id="PF00171"/>
    </source>
</evidence>
<name>A0A5E4ARH2_MARMO</name>
<dbReference type="EMBL" id="CABDUW010000133">
    <property type="protein sequence ID" value="VTJ59938.1"/>
    <property type="molecule type" value="Genomic_DNA"/>
</dbReference>
<evidence type="ECO:0000256" key="11">
    <source>
        <dbReference type="ARBA" id="ARBA00023136"/>
    </source>
</evidence>
<evidence type="ECO:0000256" key="14">
    <source>
        <dbReference type="ARBA" id="ARBA00039622"/>
    </source>
</evidence>
<evidence type="ECO:0000256" key="13">
    <source>
        <dbReference type="ARBA" id="ARBA00039117"/>
    </source>
</evidence>
<dbReference type="GO" id="GO:0006081">
    <property type="term" value="P:aldehyde metabolic process"/>
    <property type="evidence" value="ECO:0007669"/>
    <property type="project" value="InterPro"/>
</dbReference>
<keyword evidence="11 27" id="KW-0472">Membrane</keyword>
<dbReference type="InterPro" id="IPR015590">
    <property type="entry name" value="Aldehyde_DH_dom"/>
</dbReference>
<evidence type="ECO:0000256" key="8">
    <source>
        <dbReference type="ARBA" id="ARBA00022989"/>
    </source>
</evidence>
<keyword evidence="8 27" id="KW-1133">Transmembrane helix</keyword>
<evidence type="ECO:0000256" key="6">
    <source>
        <dbReference type="ARBA" id="ARBA00022832"/>
    </source>
</evidence>
<comment type="catalytic activity">
    <reaction evidence="19">
        <text>tetradecanal + NAD(+) + H2O = tetradecanoate + NADH + 2 H(+)</text>
        <dbReference type="Rhea" id="RHEA:44172"/>
        <dbReference type="ChEBI" id="CHEBI:15377"/>
        <dbReference type="ChEBI" id="CHEBI:15378"/>
        <dbReference type="ChEBI" id="CHEBI:30807"/>
        <dbReference type="ChEBI" id="CHEBI:57540"/>
        <dbReference type="ChEBI" id="CHEBI:57945"/>
        <dbReference type="ChEBI" id="CHEBI:84067"/>
    </reaction>
</comment>
<comment type="catalytic activity">
    <reaction evidence="20">
        <text>dodecanoate + NADH + 2 H(+) = dodecanal + NAD(+) + H2O</text>
        <dbReference type="Rhea" id="RHEA:44168"/>
        <dbReference type="ChEBI" id="CHEBI:15377"/>
        <dbReference type="ChEBI" id="CHEBI:15378"/>
        <dbReference type="ChEBI" id="CHEBI:18262"/>
        <dbReference type="ChEBI" id="CHEBI:27836"/>
        <dbReference type="ChEBI" id="CHEBI:57540"/>
        <dbReference type="ChEBI" id="CHEBI:57945"/>
    </reaction>
</comment>
<dbReference type="Gene3D" id="3.40.605.10">
    <property type="entry name" value="Aldehyde Dehydrogenase, Chain A, domain 1"/>
    <property type="match status" value="1"/>
</dbReference>
<keyword evidence="7" id="KW-0492">Microsome</keyword>
<keyword evidence="9" id="KW-0560">Oxidoreductase</keyword>
<evidence type="ECO:0000256" key="10">
    <source>
        <dbReference type="ARBA" id="ARBA00023027"/>
    </source>
</evidence>